<evidence type="ECO:0000313" key="1">
    <source>
        <dbReference type="EMBL" id="KAF2871702.1"/>
    </source>
</evidence>
<organism evidence="1 2">
    <name type="scientific">Massariosphaeria phaeospora</name>
    <dbReference type="NCBI Taxonomy" id="100035"/>
    <lineage>
        <taxon>Eukaryota</taxon>
        <taxon>Fungi</taxon>
        <taxon>Dikarya</taxon>
        <taxon>Ascomycota</taxon>
        <taxon>Pezizomycotina</taxon>
        <taxon>Dothideomycetes</taxon>
        <taxon>Pleosporomycetidae</taxon>
        <taxon>Pleosporales</taxon>
        <taxon>Pleosporales incertae sedis</taxon>
        <taxon>Massariosphaeria</taxon>
    </lineage>
</organism>
<accession>A0A7C8MF01</accession>
<sequence length="208" mass="23838">MRTRAMKRKHPEGNPVTEVRNQIYGYIVNNIKPSKTRKKTLSDLCQLSKENDKRPRKFLAMIHVCRQIRAEFRPLYMAQQVVKITRLQQYLDAFVLSSTHKSVIDTVDVLPFLKLCLQHPGLHWKIDGSSGEKLHRAVSQNREAWQRAVENGLTKFSLSINGFEGAFADHKSGRVRDLEGNLTMHSQMDNLNRYRASLGIGFGFAFPG</sequence>
<comment type="caution">
    <text evidence="1">The sequence shown here is derived from an EMBL/GenBank/DDBJ whole genome shotgun (WGS) entry which is preliminary data.</text>
</comment>
<dbReference type="OrthoDB" id="3788478at2759"/>
<reference evidence="1 2" key="1">
    <citation type="submission" date="2020-01" db="EMBL/GenBank/DDBJ databases">
        <authorList>
            <consortium name="DOE Joint Genome Institute"/>
            <person name="Haridas S."/>
            <person name="Albert R."/>
            <person name="Binder M."/>
            <person name="Bloem J."/>
            <person name="Labutti K."/>
            <person name="Salamov A."/>
            <person name="Andreopoulos B."/>
            <person name="Baker S.E."/>
            <person name="Barry K."/>
            <person name="Bills G."/>
            <person name="Bluhm B.H."/>
            <person name="Cannon C."/>
            <person name="Castanera R."/>
            <person name="Culley D.E."/>
            <person name="Daum C."/>
            <person name="Ezra D."/>
            <person name="Gonzalez J.B."/>
            <person name="Henrissat B."/>
            <person name="Kuo A."/>
            <person name="Liang C."/>
            <person name="Lipzen A."/>
            <person name="Lutzoni F."/>
            <person name="Magnuson J."/>
            <person name="Mondo S."/>
            <person name="Nolan M."/>
            <person name="Ohm R."/>
            <person name="Pangilinan J."/>
            <person name="Park H.-J.H."/>
            <person name="Ramirez L."/>
            <person name="Alfaro M."/>
            <person name="Sun H."/>
            <person name="Tritt A."/>
            <person name="Yoshinaga Y."/>
            <person name="Zwiers L.-H.L."/>
            <person name="Turgeon B.G."/>
            <person name="Goodwin S.B."/>
            <person name="Spatafora J.W."/>
            <person name="Crous P.W."/>
            <person name="Grigoriev I.V."/>
        </authorList>
    </citation>
    <scope>NUCLEOTIDE SEQUENCE [LARGE SCALE GENOMIC DNA]</scope>
    <source>
        <strain evidence="1 2">CBS 611.86</strain>
    </source>
</reference>
<name>A0A7C8MF01_9PLEO</name>
<gene>
    <name evidence="1" type="ORF">BDV95DRAFT_607119</name>
</gene>
<evidence type="ECO:0000313" key="2">
    <source>
        <dbReference type="Proteomes" id="UP000481861"/>
    </source>
</evidence>
<dbReference type="EMBL" id="JAADJZ010000011">
    <property type="protein sequence ID" value="KAF2871702.1"/>
    <property type="molecule type" value="Genomic_DNA"/>
</dbReference>
<dbReference type="Proteomes" id="UP000481861">
    <property type="component" value="Unassembled WGS sequence"/>
</dbReference>
<protein>
    <submittedName>
        <fullName evidence="1">Uncharacterized protein</fullName>
    </submittedName>
</protein>
<keyword evidence="2" id="KW-1185">Reference proteome</keyword>
<dbReference type="AlphaFoldDB" id="A0A7C8MF01"/>
<proteinExistence type="predicted"/>